<name>A0A6N8F5I5_PAEMA</name>
<reference evidence="1 2" key="1">
    <citation type="submission" date="2019-11" db="EMBL/GenBank/DDBJ databases">
        <title>Draft genome sequences of five Paenibacillus species of dairy origin.</title>
        <authorList>
            <person name="Olajide A.M."/>
            <person name="Chen S."/>
            <person name="Lapointe G."/>
        </authorList>
    </citation>
    <scope>NUCLEOTIDE SEQUENCE [LARGE SCALE GENOMIC DNA]</scope>
    <source>
        <strain evidence="1 2">3CT49</strain>
    </source>
</reference>
<organism evidence="1 2">
    <name type="scientific">Paenibacillus macerans</name>
    <name type="common">Bacillus macerans</name>
    <dbReference type="NCBI Taxonomy" id="44252"/>
    <lineage>
        <taxon>Bacteria</taxon>
        <taxon>Bacillati</taxon>
        <taxon>Bacillota</taxon>
        <taxon>Bacilli</taxon>
        <taxon>Bacillales</taxon>
        <taxon>Paenibacillaceae</taxon>
        <taxon>Paenibacillus</taxon>
    </lineage>
</organism>
<comment type="caution">
    <text evidence="1">The sequence shown here is derived from an EMBL/GenBank/DDBJ whole genome shotgun (WGS) entry which is preliminary data.</text>
</comment>
<dbReference type="Proteomes" id="UP000442469">
    <property type="component" value="Unassembled WGS sequence"/>
</dbReference>
<protein>
    <submittedName>
        <fullName evidence="1">Uncharacterized protein</fullName>
    </submittedName>
</protein>
<evidence type="ECO:0000313" key="1">
    <source>
        <dbReference type="EMBL" id="MUG26058.1"/>
    </source>
</evidence>
<dbReference type="AlphaFoldDB" id="A0A6N8F5I5"/>
<accession>A0A6N8F5I5</accession>
<proteinExistence type="predicted"/>
<dbReference type="RefSeq" id="WP_155621298.1">
    <property type="nucleotide sequence ID" value="NZ_WNZZ01000034.1"/>
</dbReference>
<gene>
    <name evidence="1" type="ORF">GNQ08_27225</name>
</gene>
<sequence length="187" mass="20483">MSQYLTVDEIGYFPAGTMPTEGLVIRASAIIDGYCKRSISVSTYTERIPLTNGRGHLSYYPVEKIDEVRGRAAYGLTGDTFFGTPGFELVDPTSIDVDKQIGTVWCGGNLFGSPYSELEVTYSSGWDPIPEKVKVACGLLVGQIASNPNSNVKSKKDFDFSIEYFGGGMINPEIADLLSEYTLRSFR</sequence>
<evidence type="ECO:0000313" key="2">
    <source>
        <dbReference type="Proteomes" id="UP000442469"/>
    </source>
</evidence>
<dbReference type="EMBL" id="WNZZ01000034">
    <property type="protein sequence ID" value="MUG26058.1"/>
    <property type="molecule type" value="Genomic_DNA"/>
</dbReference>